<feature type="domain" description="Major facilitator superfamily (MFS) profile" evidence="8">
    <location>
        <begin position="49"/>
        <end position="471"/>
    </location>
</feature>
<feature type="transmembrane region" description="Helical" evidence="7">
    <location>
        <begin position="379"/>
        <end position="398"/>
    </location>
</feature>
<comment type="subcellular location">
    <subcellularLocation>
        <location evidence="1">Cell membrane</location>
        <topology evidence="1">Multi-pass membrane protein</topology>
    </subcellularLocation>
</comment>
<evidence type="ECO:0000256" key="2">
    <source>
        <dbReference type="ARBA" id="ARBA00022448"/>
    </source>
</evidence>
<protein>
    <submittedName>
        <fullName evidence="9">MFS transporter</fullName>
    </submittedName>
</protein>
<dbReference type="EMBL" id="BAAATZ010000012">
    <property type="protein sequence ID" value="GAA2727358.1"/>
    <property type="molecule type" value="Genomic_DNA"/>
</dbReference>
<feature type="transmembrane region" description="Helical" evidence="7">
    <location>
        <begin position="444"/>
        <end position="466"/>
    </location>
</feature>
<dbReference type="PANTHER" id="PTHR23505">
    <property type="entry name" value="SPINSTER"/>
    <property type="match status" value="1"/>
</dbReference>
<dbReference type="InterPro" id="IPR036259">
    <property type="entry name" value="MFS_trans_sf"/>
</dbReference>
<reference evidence="10" key="1">
    <citation type="journal article" date="2019" name="Int. J. Syst. Evol. Microbiol.">
        <title>The Global Catalogue of Microorganisms (GCM) 10K type strain sequencing project: providing services to taxonomists for standard genome sequencing and annotation.</title>
        <authorList>
            <consortium name="The Broad Institute Genomics Platform"/>
            <consortium name="The Broad Institute Genome Sequencing Center for Infectious Disease"/>
            <person name="Wu L."/>
            <person name="Ma J."/>
        </authorList>
    </citation>
    <scope>NUCLEOTIDE SEQUENCE [LARGE SCALE GENOMIC DNA]</scope>
    <source>
        <strain evidence="10">JCM 8201</strain>
    </source>
</reference>
<dbReference type="InterPro" id="IPR011701">
    <property type="entry name" value="MFS"/>
</dbReference>
<feature type="transmembrane region" description="Helical" evidence="7">
    <location>
        <begin position="354"/>
        <end position="373"/>
    </location>
</feature>
<dbReference type="Gene3D" id="1.20.1250.20">
    <property type="entry name" value="MFS general substrate transporter like domains"/>
    <property type="match status" value="1"/>
</dbReference>
<evidence type="ECO:0000256" key="5">
    <source>
        <dbReference type="ARBA" id="ARBA00023136"/>
    </source>
</evidence>
<dbReference type="InterPro" id="IPR020846">
    <property type="entry name" value="MFS_dom"/>
</dbReference>
<keyword evidence="4 7" id="KW-1133">Transmembrane helix</keyword>
<name>A0ABP6GRS0_9ACTN</name>
<sequence>MTDTHDTAPGSPKTEAIPSGGGTVEMAVFPKRPARTVDLDKAAPLGWWPAIVVALVAFVDRIELNLISGALPAIQDHFGFSDTAGGAIPTAASIAAAVLLLPAGRLADRAPRVATIAIVVLIWSICSVLSGLATTFVMFFAVRVLIGAAGQLYNPPSSSLLADYYPARSRGKAYGFERAGYYMGLPTGVILGGAIAEALDWRAVFFIAAIPGLVVAALVLTVKEPLRGLGDRLDRLRAATRTEETPSGETTADGHAPLKVDKASLLAEARVLLRVRTLKGIIIGQALLSLAVAGLFYWLPTFLERTEDLGYDAASGLAGGVGGTGIVIGIVIGSRMGDRHHGVRPGWRIKIATGFLLLGAITLTGGVLLPGLWLRLTLVAIACAGFAAAIPNLTAASADVVPADRRGMGFALLTFLVTLGGALGPLLIGLTSDFIASTGYGGESLALAMLVLVPAMFLAVLALLWIRNTFEHDAAQASGTTG</sequence>
<evidence type="ECO:0000313" key="9">
    <source>
        <dbReference type="EMBL" id="GAA2727358.1"/>
    </source>
</evidence>
<keyword evidence="5 7" id="KW-0472">Membrane</keyword>
<feature type="region of interest" description="Disordered" evidence="6">
    <location>
        <begin position="1"/>
        <end position="23"/>
    </location>
</feature>
<dbReference type="InterPro" id="IPR044770">
    <property type="entry name" value="MFS_spinster-like"/>
</dbReference>
<evidence type="ECO:0000313" key="10">
    <source>
        <dbReference type="Proteomes" id="UP001501842"/>
    </source>
</evidence>
<organism evidence="9 10">
    <name type="scientific">Actinocorallia aurantiaca</name>
    <dbReference type="NCBI Taxonomy" id="46204"/>
    <lineage>
        <taxon>Bacteria</taxon>
        <taxon>Bacillati</taxon>
        <taxon>Actinomycetota</taxon>
        <taxon>Actinomycetes</taxon>
        <taxon>Streptosporangiales</taxon>
        <taxon>Thermomonosporaceae</taxon>
        <taxon>Actinocorallia</taxon>
    </lineage>
</organism>
<keyword evidence="3 7" id="KW-0812">Transmembrane</keyword>
<dbReference type="SUPFAM" id="SSF103473">
    <property type="entry name" value="MFS general substrate transporter"/>
    <property type="match status" value="1"/>
</dbReference>
<evidence type="ECO:0000256" key="1">
    <source>
        <dbReference type="ARBA" id="ARBA00004651"/>
    </source>
</evidence>
<keyword evidence="2" id="KW-0813">Transport</keyword>
<feature type="transmembrane region" description="Helical" evidence="7">
    <location>
        <begin position="311"/>
        <end position="333"/>
    </location>
</feature>
<gene>
    <name evidence="9" type="ORF">GCM10010439_33150</name>
</gene>
<dbReference type="Proteomes" id="UP001501842">
    <property type="component" value="Unassembled WGS sequence"/>
</dbReference>
<evidence type="ECO:0000256" key="3">
    <source>
        <dbReference type="ARBA" id="ARBA00022692"/>
    </source>
</evidence>
<keyword evidence="10" id="KW-1185">Reference proteome</keyword>
<dbReference type="Pfam" id="PF07690">
    <property type="entry name" value="MFS_1"/>
    <property type="match status" value="1"/>
</dbReference>
<accession>A0ABP6GRS0</accession>
<evidence type="ECO:0000256" key="6">
    <source>
        <dbReference type="SAM" id="MobiDB-lite"/>
    </source>
</evidence>
<feature type="transmembrane region" description="Helical" evidence="7">
    <location>
        <begin position="410"/>
        <end position="432"/>
    </location>
</feature>
<evidence type="ECO:0000256" key="7">
    <source>
        <dbReference type="SAM" id="Phobius"/>
    </source>
</evidence>
<dbReference type="RefSeq" id="WP_344451292.1">
    <property type="nucleotide sequence ID" value="NZ_BAAATZ010000012.1"/>
</dbReference>
<proteinExistence type="predicted"/>
<feature type="transmembrane region" description="Helical" evidence="7">
    <location>
        <begin position="116"/>
        <end position="142"/>
    </location>
</feature>
<dbReference type="PROSITE" id="PS50850">
    <property type="entry name" value="MFS"/>
    <property type="match status" value="1"/>
</dbReference>
<feature type="transmembrane region" description="Helical" evidence="7">
    <location>
        <begin position="202"/>
        <end position="222"/>
    </location>
</feature>
<dbReference type="PANTHER" id="PTHR23505:SF79">
    <property type="entry name" value="PROTEIN SPINSTER"/>
    <property type="match status" value="1"/>
</dbReference>
<evidence type="ECO:0000259" key="8">
    <source>
        <dbReference type="PROSITE" id="PS50850"/>
    </source>
</evidence>
<feature type="transmembrane region" description="Helical" evidence="7">
    <location>
        <begin position="83"/>
        <end position="104"/>
    </location>
</feature>
<comment type="caution">
    <text evidence="9">The sequence shown here is derived from an EMBL/GenBank/DDBJ whole genome shotgun (WGS) entry which is preliminary data.</text>
</comment>
<feature type="transmembrane region" description="Helical" evidence="7">
    <location>
        <begin position="280"/>
        <end position="299"/>
    </location>
</feature>
<evidence type="ECO:0000256" key="4">
    <source>
        <dbReference type="ARBA" id="ARBA00022989"/>
    </source>
</evidence>